<evidence type="ECO:0000313" key="2">
    <source>
        <dbReference type="Proteomes" id="UP000241261"/>
    </source>
</evidence>
<reference evidence="1 2" key="1">
    <citation type="submission" date="2017-12" db="EMBL/GenBank/DDBJ databases">
        <authorList>
            <person name="Tomczak R."/>
            <person name="Garlena R.A."/>
            <person name="Russell D.A."/>
            <person name="Pope W.H."/>
            <person name="Jacobs-Sera D."/>
            <person name="Hatfull G.F."/>
        </authorList>
    </citation>
    <scope>NUCLEOTIDE SEQUENCE [LARGE SCALE GENOMIC DNA]</scope>
</reference>
<sequence length="58" mass="6552">MNSNERPNLKRGQTVTIDGRASEDFTGRVNRLEEVTPGNWYVHLTGHRLIYPAADVKA</sequence>
<gene>
    <name evidence="1" type="primary">44</name>
    <name evidence="1" type="ORF">PBI_DISMAS_44</name>
</gene>
<organism evidence="1 2">
    <name type="scientific">Microbacterium phage Dismas</name>
    <dbReference type="NCBI Taxonomy" id="2065199"/>
    <lineage>
        <taxon>Viruses</taxon>
        <taxon>Duplodnaviria</taxon>
        <taxon>Heunggongvirae</taxon>
        <taxon>Uroviricota</taxon>
        <taxon>Caudoviricetes</taxon>
        <taxon>Dismasvirus</taxon>
        <taxon>Dismasvirus dismas</taxon>
    </lineage>
</organism>
<dbReference type="EMBL" id="MG670586">
    <property type="protein sequence ID" value="AUG84841.1"/>
    <property type="molecule type" value="Genomic_DNA"/>
</dbReference>
<protein>
    <submittedName>
        <fullName evidence="1">Uncharacterized protein</fullName>
    </submittedName>
</protein>
<keyword evidence="2" id="KW-1185">Reference proteome</keyword>
<dbReference type="GeneID" id="40098842"/>
<accession>A0A2H5BFT4</accession>
<dbReference type="KEGG" id="vg:40098842"/>
<evidence type="ECO:0000313" key="1">
    <source>
        <dbReference type="EMBL" id="AUG84841.1"/>
    </source>
</evidence>
<dbReference type="Proteomes" id="UP000241261">
    <property type="component" value="Segment"/>
</dbReference>
<dbReference type="RefSeq" id="YP_009622105.1">
    <property type="nucleotide sequence ID" value="NC_042099.1"/>
</dbReference>
<name>A0A2H5BFT4_9CAUD</name>
<proteinExistence type="predicted"/>